<keyword evidence="2" id="KW-0812">Transmembrane</keyword>
<dbReference type="PANTHER" id="PTHR38687">
    <property type="entry name" value="CELL DIVISION PROTEIN DEDD-RELATED"/>
    <property type="match status" value="1"/>
</dbReference>
<dbReference type="GO" id="GO:0042834">
    <property type="term" value="F:peptidoglycan binding"/>
    <property type="evidence" value="ECO:0007669"/>
    <property type="project" value="InterPro"/>
</dbReference>
<dbReference type="Gene3D" id="3.30.70.1070">
    <property type="entry name" value="Sporulation related repeat"/>
    <property type="match status" value="1"/>
</dbReference>
<evidence type="ECO:0000259" key="3">
    <source>
        <dbReference type="PROSITE" id="PS51724"/>
    </source>
</evidence>
<feature type="region of interest" description="Disordered" evidence="1">
    <location>
        <begin position="51"/>
        <end position="124"/>
    </location>
</feature>
<comment type="caution">
    <text evidence="4">The sequence shown here is derived from an EMBL/GenBank/DDBJ whole genome shotgun (WGS) entry which is preliminary data.</text>
</comment>
<feature type="compositionally biased region" description="Low complexity" evidence="1">
    <location>
        <begin position="88"/>
        <end position="119"/>
    </location>
</feature>
<dbReference type="GO" id="GO:0032153">
    <property type="term" value="C:cell division site"/>
    <property type="evidence" value="ECO:0007669"/>
    <property type="project" value="TreeGrafter"/>
</dbReference>
<dbReference type="InterPro" id="IPR036680">
    <property type="entry name" value="SPOR-like_sf"/>
</dbReference>
<dbReference type="InterPro" id="IPR007730">
    <property type="entry name" value="SPOR-like_dom"/>
</dbReference>
<dbReference type="EMBL" id="DTKL01000014">
    <property type="protein sequence ID" value="HGY93406.1"/>
    <property type="molecule type" value="Genomic_DNA"/>
</dbReference>
<evidence type="ECO:0000313" key="4">
    <source>
        <dbReference type="EMBL" id="HGY93406.1"/>
    </source>
</evidence>
<feature type="domain" description="SPOR" evidence="3">
    <location>
        <begin position="158"/>
        <end position="233"/>
    </location>
</feature>
<dbReference type="Pfam" id="PF05036">
    <property type="entry name" value="SPOR"/>
    <property type="match status" value="1"/>
</dbReference>
<sequence length="233" mass="23687">MMREAFDDDDLEKKDTEITLGLPSLLGIFFGLVLICGIFFGFGYTLGRGSSHSNNATNPPASTPASSSDSGLAPGNSAAKPSAQQSMPPAAAAPTAADGTTATGTGATVTPAVATTTPGQQPGTVLAATANTANPAPAVKTVAAPAAAPQPGPAARPSTPAVVYMVQVAAVQNPADAAVLMSALRQHGYHVMERRLPQDTLTHVQIGPFNSRAAANQMRQRLQSDGYNAILKP</sequence>
<feature type="transmembrane region" description="Helical" evidence="2">
    <location>
        <begin position="20"/>
        <end position="44"/>
    </location>
</feature>
<reference evidence="4" key="1">
    <citation type="journal article" date="2020" name="mSystems">
        <title>Genome- and Community-Level Interaction Insights into Carbon Utilization and Element Cycling Functions of Hydrothermarchaeota in Hydrothermal Sediment.</title>
        <authorList>
            <person name="Zhou Z."/>
            <person name="Liu Y."/>
            <person name="Xu W."/>
            <person name="Pan J."/>
            <person name="Luo Z.H."/>
            <person name="Li M."/>
        </authorList>
    </citation>
    <scope>NUCLEOTIDE SEQUENCE [LARGE SCALE GENOMIC DNA]</scope>
    <source>
        <strain evidence="4">SpSt-855</strain>
    </source>
</reference>
<keyword evidence="2" id="KW-0472">Membrane</keyword>
<dbReference type="PROSITE" id="PS51724">
    <property type="entry name" value="SPOR"/>
    <property type="match status" value="1"/>
</dbReference>
<dbReference type="SUPFAM" id="SSF110997">
    <property type="entry name" value="Sporulation related repeat"/>
    <property type="match status" value="1"/>
</dbReference>
<feature type="compositionally biased region" description="Low complexity" evidence="1">
    <location>
        <begin position="53"/>
        <end position="68"/>
    </location>
</feature>
<keyword evidence="2" id="KW-1133">Transmembrane helix</keyword>
<dbReference type="GO" id="GO:0030428">
    <property type="term" value="C:cell septum"/>
    <property type="evidence" value="ECO:0007669"/>
    <property type="project" value="TreeGrafter"/>
</dbReference>
<evidence type="ECO:0000256" key="2">
    <source>
        <dbReference type="SAM" id="Phobius"/>
    </source>
</evidence>
<proteinExistence type="predicted"/>
<organism evidence="4">
    <name type="scientific">Acidobacterium capsulatum</name>
    <dbReference type="NCBI Taxonomy" id="33075"/>
    <lineage>
        <taxon>Bacteria</taxon>
        <taxon>Pseudomonadati</taxon>
        <taxon>Acidobacteriota</taxon>
        <taxon>Terriglobia</taxon>
        <taxon>Terriglobales</taxon>
        <taxon>Acidobacteriaceae</taxon>
        <taxon>Acidobacterium</taxon>
    </lineage>
</organism>
<dbReference type="AlphaFoldDB" id="A0A7V5CS50"/>
<dbReference type="PANTHER" id="PTHR38687:SF1">
    <property type="entry name" value="CELL DIVISION PROTEIN DEDD"/>
    <property type="match status" value="1"/>
</dbReference>
<name>A0A7V5CS50_9BACT</name>
<dbReference type="InterPro" id="IPR052521">
    <property type="entry name" value="Cell_div_SPOR-domain"/>
</dbReference>
<evidence type="ECO:0000256" key="1">
    <source>
        <dbReference type="SAM" id="MobiDB-lite"/>
    </source>
</evidence>
<protein>
    <submittedName>
        <fullName evidence="4">SPOR domain-containing protein</fullName>
    </submittedName>
</protein>
<dbReference type="GO" id="GO:0032506">
    <property type="term" value="P:cytokinetic process"/>
    <property type="evidence" value="ECO:0007669"/>
    <property type="project" value="TreeGrafter"/>
</dbReference>
<gene>
    <name evidence="4" type="ORF">ENW50_01760</name>
</gene>
<accession>A0A7V5CS50</accession>